<reference evidence="7" key="1">
    <citation type="submission" date="2021-02" db="EMBL/GenBank/DDBJ databases">
        <authorList>
            <person name="Nowell W R."/>
        </authorList>
    </citation>
    <scope>NUCLEOTIDE SEQUENCE</scope>
</reference>
<keyword evidence="4" id="KW-1133">Transmembrane helix</keyword>
<dbReference type="GO" id="GO:0016020">
    <property type="term" value="C:membrane"/>
    <property type="evidence" value="ECO:0007669"/>
    <property type="project" value="InterPro"/>
</dbReference>
<keyword evidence="4" id="KW-0812">Transmembrane</keyword>
<evidence type="ECO:0008006" key="9">
    <source>
        <dbReference type="Google" id="ProtNLM"/>
    </source>
</evidence>
<dbReference type="Gene3D" id="2.60.120.200">
    <property type="match status" value="5"/>
</dbReference>
<dbReference type="PANTHER" id="PTHR23282">
    <property type="entry name" value="APICAL ENDOSOMAL GLYCOPROTEIN PRECURSOR"/>
    <property type="match status" value="1"/>
</dbReference>
<dbReference type="SUPFAM" id="SSF49899">
    <property type="entry name" value="Concanavalin A-like lectins/glucanases"/>
    <property type="match status" value="4"/>
</dbReference>
<dbReference type="Pfam" id="PF00629">
    <property type="entry name" value="MAM"/>
    <property type="match status" value="4"/>
</dbReference>
<feature type="domain" description="MAM" evidence="6">
    <location>
        <begin position="1"/>
        <end position="107"/>
    </location>
</feature>
<keyword evidence="1 2" id="KW-1015">Disulfide bond</keyword>
<dbReference type="AlphaFoldDB" id="A0A819VP38"/>
<dbReference type="Proteomes" id="UP000663866">
    <property type="component" value="Unassembled WGS sequence"/>
</dbReference>
<sequence length="692" mass="75837">MLLDFFDFAELRSPSLSASAAECQITFYYWLVGHTTGALELFLSSNFTALCSRSSAPANRWHRATVNVGANRAGWKFVFELEPNLNFTGAWTNDVAIDDISFEQCIANRSRDVLDCDFENELRSWRTNGLADFNWVQATSCTPTTSTGPCGDHTTSKASSWIPTTASSCLVFHYHMFDDDIGTLNVIIQTSVSNLTLFTQHGPQGNMWSKGEHDVQSTLLYKVIFEGIGDIAIDDIQLNFGNCSPSAVCTFEQGLCMGWENGTDSDFKWSRDQNGSTPSGTPTVDHTSSSATGHYLFIDPTNRSIGDEAHFMSPSYIGDQPRCFRYRYHLYGAEQSKLQIQQKPEIGRPKTLWSKSTYQARVPVPPLLGFGTYKILVVGIVGSKSTGDIAIVEVECSDACTFEEDFCNWINEQNGVFDDFDWLLNSGATPSAETGPSIDHTLGTPKHYDAGSHCLLFWYRLYGKDIGSLNVYTRIGTSQPQLQWNLSGDNGDQWRMRTINVNMGADFYFIIEGIHGGSYLADFTIDDLIVLSNLQCTIPTTTTTTSTSTTLHTGTSTTSTTTEYIGLPTTITETPFPDVLTTAHAECAEHTCYNGSICKPQVGKPLCECAAGFNGPQCETKESLSNTNHLDAILGGQFGALGAIALIIAGYMCLSSKRMATRVGISITQCVDSSSKDSTKNPAYSNTEIINA</sequence>
<gene>
    <name evidence="7" type="ORF">OVN521_LOCUS21517</name>
</gene>
<evidence type="ECO:0000256" key="4">
    <source>
        <dbReference type="SAM" id="Phobius"/>
    </source>
</evidence>
<keyword evidence="8" id="KW-1185">Reference proteome</keyword>
<name>A0A819VP38_9BILA</name>
<feature type="region of interest" description="Disordered" evidence="3">
    <location>
        <begin position="268"/>
        <end position="288"/>
    </location>
</feature>
<evidence type="ECO:0000259" key="6">
    <source>
        <dbReference type="PROSITE" id="PS50060"/>
    </source>
</evidence>
<dbReference type="InterPro" id="IPR000998">
    <property type="entry name" value="MAM_dom"/>
</dbReference>
<accession>A0A819VP38</accession>
<feature type="domain" description="MAM" evidence="6">
    <location>
        <begin position="114"/>
        <end position="245"/>
    </location>
</feature>
<organism evidence="7 8">
    <name type="scientific">Rotaria magnacalcarata</name>
    <dbReference type="NCBI Taxonomy" id="392030"/>
    <lineage>
        <taxon>Eukaryota</taxon>
        <taxon>Metazoa</taxon>
        <taxon>Spiralia</taxon>
        <taxon>Gnathifera</taxon>
        <taxon>Rotifera</taxon>
        <taxon>Eurotatoria</taxon>
        <taxon>Bdelloidea</taxon>
        <taxon>Philodinida</taxon>
        <taxon>Philodinidae</taxon>
        <taxon>Rotaria</taxon>
    </lineage>
</organism>
<dbReference type="InterPro" id="IPR000742">
    <property type="entry name" value="EGF"/>
</dbReference>
<feature type="compositionally biased region" description="Polar residues" evidence="3">
    <location>
        <begin position="680"/>
        <end position="692"/>
    </location>
</feature>
<dbReference type="PROSITE" id="PS50026">
    <property type="entry name" value="EGF_3"/>
    <property type="match status" value="1"/>
</dbReference>
<evidence type="ECO:0000313" key="8">
    <source>
        <dbReference type="Proteomes" id="UP000663866"/>
    </source>
</evidence>
<feature type="domain" description="MAM" evidence="6">
    <location>
        <begin position="398"/>
        <end position="538"/>
    </location>
</feature>
<dbReference type="PROSITE" id="PS00022">
    <property type="entry name" value="EGF_1"/>
    <property type="match status" value="1"/>
</dbReference>
<dbReference type="PROSITE" id="PS50060">
    <property type="entry name" value="MAM_2"/>
    <property type="match status" value="4"/>
</dbReference>
<dbReference type="SMART" id="SM00137">
    <property type="entry name" value="MAM"/>
    <property type="match status" value="3"/>
</dbReference>
<dbReference type="CDD" id="cd00054">
    <property type="entry name" value="EGF_CA"/>
    <property type="match status" value="1"/>
</dbReference>
<evidence type="ECO:0000259" key="5">
    <source>
        <dbReference type="PROSITE" id="PS50026"/>
    </source>
</evidence>
<dbReference type="EMBL" id="CAJOBG010004481">
    <property type="protein sequence ID" value="CAF4112686.1"/>
    <property type="molecule type" value="Genomic_DNA"/>
</dbReference>
<comment type="caution">
    <text evidence="7">The sequence shown here is derived from an EMBL/GenBank/DDBJ whole genome shotgun (WGS) entry which is preliminary data.</text>
</comment>
<feature type="region of interest" description="Disordered" evidence="3">
    <location>
        <begin position="672"/>
        <end position="692"/>
    </location>
</feature>
<dbReference type="Gene3D" id="2.10.25.10">
    <property type="entry name" value="Laminin"/>
    <property type="match status" value="1"/>
</dbReference>
<feature type="transmembrane region" description="Helical" evidence="4">
    <location>
        <begin position="632"/>
        <end position="654"/>
    </location>
</feature>
<dbReference type="InterPro" id="IPR013320">
    <property type="entry name" value="ConA-like_dom_sf"/>
</dbReference>
<dbReference type="CDD" id="cd06263">
    <property type="entry name" value="MAM"/>
    <property type="match status" value="3"/>
</dbReference>
<comment type="caution">
    <text evidence="2">Lacks conserved residue(s) required for the propagation of feature annotation.</text>
</comment>
<dbReference type="SUPFAM" id="SSF57196">
    <property type="entry name" value="EGF/Laminin"/>
    <property type="match status" value="1"/>
</dbReference>
<dbReference type="PANTHER" id="PTHR23282:SF101">
    <property type="entry name" value="MAM DOMAIN-CONTAINING PROTEIN"/>
    <property type="match status" value="1"/>
</dbReference>
<feature type="compositionally biased region" description="Polar residues" evidence="3">
    <location>
        <begin position="272"/>
        <end position="288"/>
    </location>
</feature>
<proteinExistence type="predicted"/>
<keyword evidence="4" id="KW-0472">Membrane</keyword>
<feature type="domain" description="EGF-like" evidence="5">
    <location>
        <begin position="583"/>
        <end position="619"/>
    </location>
</feature>
<keyword evidence="2" id="KW-0245">EGF-like domain</keyword>
<evidence type="ECO:0000256" key="3">
    <source>
        <dbReference type="SAM" id="MobiDB-lite"/>
    </source>
</evidence>
<evidence type="ECO:0000256" key="2">
    <source>
        <dbReference type="PROSITE-ProRule" id="PRU00076"/>
    </source>
</evidence>
<evidence type="ECO:0000313" key="7">
    <source>
        <dbReference type="EMBL" id="CAF4112686.1"/>
    </source>
</evidence>
<feature type="disulfide bond" evidence="2">
    <location>
        <begin position="609"/>
        <end position="618"/>
    </location>
</feature>
<dbReference type="PROSITE" id="PS01186">
    <property type="entry name" value="EGF_2"/>
    <property type="match status" value="1"/>
</dbReference>
<dbReference type="InterPro" id="IPR051560">
    <property type="entry name" value="MAM_domain-containing"/>
</dbReference>
<evidence type="ECO:0000256" key="1">
    <source>
        <dbReference type="ARBA" id="ARBA00023157"/>
    </source>
</evidence>
<protein>
    <recommendedName>
        <fullName evidence="9">MAM and LDL-receptor class A domain-containing protein 1</fullName>
    </recommendedName>
</protein>
<feature type="domain" description="MAM" evidence="6">
    <location>
        <begin position="247"/>
        <end position="402"/>
    </location>
</feature>